<evidence type="ECO:0000313" key="2">
    <source>
        <dbReference type="EMBL" id="MFO7191753.1"/>
    </source>
</evidence>
<sequence>MTTVAQRLLIAGVAAAITLGGASVLVMPDDEHAARDKPEQQTSGGPVVGQTEVVATLPKPGHDGNGIADGEAQSGKGLSIAAGPDGTLYVRMPTAGGSARSTPTARSGRCSMQASPTSTARSARQSPHPVTERSTSAPNFTAGKACAWPIDTAT</sequence>
<dbReference type="Proteomes" id="UP000249324">
    <property type="component" value="Unassembled WGS sequence"/>
</dbReference>
<gene>
    <name evidence="2" type="ORF">DIU77_005875</name>
</gene>
<protein>
    <submittedName>
        <fullName evidence="2">Uncharacterized protein</fullName>
    </submittedName>
</protein>
<organism evidence="2 3">
    <name type="scientific">Thermocrispum agreste</name>
    <dbReference type="NCBI Taxonomy" id="37925"/>
    <lineage>
        <taxon>Bacteria</taxon>
        <taxon>Bacillati</taxon>
        <taxon>Actinomycetota</taxon>
        <taxon>Actinomycetes</taxon>
        <taxon>Pseudonocardiales</taxon>
        <taxon>Pseudonocardiaceae</taxon>
        <taxon>Thermocrispum</taxon>
    </lineage>
</organism>
<feature type="region of interest" description="Disordered" evidence="1">
    <location>
        <begin position="56"/>
        <end position="154"/>
    </location>
</feature>
<accession>A0ABD6FCH8</accession>
<evidence type="ECO:0000313" key="3">
    <source>
        <dbReference type="Proteomes" id="UP000249324"/>
    </source>
</evidence>
<feature type="compositionally biased region" description="Polar residues" evidence="1">
    <location>
        <begin position="99"/>
        <end position="125"/>
    </location>
</feature>
<dbReference type="EMBL" id="QGUI02000048">
    <property type="protein sequence ID" value="MFO7191753.1"/>
    <property type="molecule type" value="Genomic_DNA"/>
</dbReference>
<proteinExistence type="predicted"/>
<comment type="caution">
    <text evidence="2">The sequence shown here is derived from an EMBL/GenBank/DDBJ whole genome shotgun (WGS) entry which is preliminary data.</text>
</comment>
<reference evidence="2 3" key="1">
    <citation type="journal article" date="2021" name="BMC Genomics">
        <title>Genome-resolved metagenome and metatranscriptome analyses of thermophilic composting reveal key bacterial players and their metabolic interactions.</title>
        <authorList>
            <person name="Braga L.P.P."/>
            <person name="Pereira R.V."/>
            <person name="Martins L.F."/>
            <person name="Moura L.M.S."/>
            <person name="Sanchez F.B."/>
            <person name="Patane J.S.L."/>
            <person name="da Silva A.M."/>
            <person name="Setubal J.C."/>
        </authorList>
    </citation>
    <scope>NUCLEOTIDE SEQUENCE [LARGE SCALE GENOMIC DNA]</scope>
    <source>
        <strain evidence="2">ZC4RG45</strain>
    </source>
</reference>
<dbReference type="AlphaFoldDB" id="A0ABD6FCH8"/>
<name>A0ABD6FCH8_9PSEU</name>
<evidence type="ECO:0000256" key="1">
    <source>
        <dbReference type="SAM" id="MobiDB-lite"/>
    </source>
</evidence>